<protein>
    <submittedName>
        <fullName evidence="1">Uncharacterized protein</fullName>
    </submittedName>
</protein>
<dbReference type="EMBL" id="FUEG01000063">
    <property type="protein sequence ID" value="SJL18584.1"/>
    <property type="molecule type" value="Genomic_DNA"/>
</dbReference>
<gene>
    <name evidence="1" type="ORF">ARMOST_22181</name>
</gene>
<accession>A0A284SC52</accession>
<reference evidence="2" key="1">
    <citation type="journal article" date="2017" name="Nat. Ecol. Evol.">
        <title>Genome expansion and lineage-specific genetic innovations in the forest pathogenic fungi Armillaria.</title>
        <authorList>
            <person name="Sipos G."/>
            <person name="Prasanna A.N."/>
            <person name="Walter M.C."/>
            <person name="O'Connor E."/>
            <person name="Balint B."/>
            <person name="Krizsan K."/>
            <person name="Kiss B."/>
            <person name="Hess J."/>
            <person name="Varga T."/>
            <person name="Slot J."/>
            <person name="Riley R."/>
            <person name="Boka B."/>
            <person name="Rigling D."/>
            <person name="Barry K."/>
            <person name="Lee J."/>
            <person name="Mihaltcheva S."/>
            <person name="LaButti K."/>
            <person name="Lipzen A."/>
            <person name="Waldron R."/>
            <person name="Moloney N.M."/>
            <person name="Sperisen C."/>
            <person name="Kredics L."/>
            <person name="Vagvoelgyi C."/>
            <person name="Patrignani A."/>
            <person name="Fitzpatrick D."/>
            <person name="Nagy I."/>
            <person name="Doyle S."/>
            <person name="Anderson J.B."/>
            <person name="Grigoriev I.V."/>
            <person name="Gueldener U."/>
            <person name="Muensterkoetter M."/>
            <person name="Nagy L.G."/>
        </authorList>
    </citation>
    <scope>NUCLEOTIDE SEQUENCE [LARGE SCALE GENOMIC DNA]</scope>
    <source>
        <strain evidence="2">C18/9</strain>
    </source>
</reference>
<name>A0A284SC52_ARMOS</name>
<dbReference type="Proteomes" id="UP000219338">
    <property type="component" value="Unassembled WGS sequence"/>
</dbReference>
<sequence>MGYTPMHSAPILFSETFTTEQPLNTFVYDLQRKKRMKGRSSITSLWIHQNLFTGRKIVKDNHPYFANSFRVDLNKPLFASCYNVLSAFLQEGLGGPSSQRSSGITLAVYGRGLRLPE</sequence>
<organism evidence="1 2">
    <name type="scientific">Armillaria ostoyae</name>
    <name type="common">Armillaria root rot fungus</name>
    <dbReference type="NCBI Taxonomy" id="47428"/>
    <lineage>
        <taxon>Eukaryota</taxon>
        <taxon>Fungi</taxon>
        <taxon>Dikarya</taxon>
        <taxon>Basidiomycota</taxon>
        <taxon>Agaricomycotina</taxon>
        <taxon>Agaricomycetes</taxon>
        <taxon>Agaricomycetidae</taxon>
        <taxon>Agaricales</taxon>
        <taxon>Marasmiineae</taxon>
        <taxon>Physalacriaceae</taxon>
        <taxon>Armillaria</taxon>
    </lineage>
</organism>
<evidence type="ECO:0000313" key="1">
    <source>
        <dbReference type="EMBL" id="SJL18584.1"/>
    </source>
</evidence>
<keyword evidence="2" id="KW-1185">Reference proteome</keyword>
<proteinExistence type="predicted"/>
<dbReference type="AlphaFoldDB" id="A0A284SC52"/>
<evidence type="ECO:0000313" key="2">
    <source>
        <dbReference type="Proteomes" id="UP000219338"/>
    </source>
</evidence>